<comment type="caution">
    <text evidence="1">The sequence shown here is derived from an EMBL/GenBank/DDBJ whole genome shotgun (WGS) entry which is preliminary data.</text>
</comment>
<protein>
    <submittedName>
        <fullName evidence="1">Uncharacterized protein</fullName>
    </submittedName>
</protein>
<sequence length="82" mass="8719">MLPLADTLVDTDQQLLQGEHRASPFHNPPCPLQSSVNQVSQDHPAIDQVIFQVATVGAVGCAHPHSAIANNGNLKPFSNIAK</sequence>
<evidence type="ECO:0000313" key="1">
    <source>
        <dbReference type="EMBL" id="OJD12767.1"/>
    </source>
</evidence>
<accession>A0A1J9Q9A7</accession>
<dbReference type="AlphaFoldDB" id="A0A1J9Q9A7"/>
<reference evidence="1 2" key="1">
    <citation type="submission" date="2015-07" db="EMBL/GenBank/DDBJ databases">
        <title>Emmonsia species relationships and genome sequence.</title>
        <authorList>
            <consortium name="The Broad Institute Genomics Platform"/>
            <person name="Cuomo C.A."/>
            <person name="Munoz J.F."/>
            <person name="Imamovic A."/>
            <person name="Priest M.E."/>
            <person name="Young S."/>
            <person name="Clay O.K."/>
            <person name="McEwen J.G."/>
        </authorList>
    </citation>
    <scope>NUCLEOTIDE SEQUENCE [LARGE SCALE GENOMIC DNA]</scope>
    <source>
        <strain evidence="1 2">UAMH 9510</strain>
    </source>
</reference>
<organism evidence="1 2">
    <name type="scientific">Emergomyces pasteurianus Ep9510</name>
    <dbReference type="NCBI Taxonomy" id="1447872"/>
    <lineage>
        <taxon>Eukaryota</taxon>
        <taxon>Fungi</taxon>
        <taxon>Dikarya</taxon>
        <taxon>Ascomycota</taxon>
        <taxon>Pezizomycotina</taxon>
        <taxon>Eurotiomycetes</taxon>
        <taxon>Eurotiomycetidae</taxon>
        <taxon>Onygenales</taxon>
        <taxon>Ajellomycetaceae</taxon>
        <taxon>Emergomyces</taxon>
    </lineage>
</organism>
<gene>
    <name evidence="1" type="ORF">AJ78_06684</name>
</gene>
<dbReference type="Proteomes" id="UP000182235">
    <property type="component" value="Unassembled WGS sequence"/>
</dbReference>
<dbReference type="VEuPathDB" id="FungiDB:AJ78_06684"/>
<proteinExistence type="predicted"/>
<dbReference type="EMBL" id="LGRN01000367">
    <property type="protein sequence ID" value="OJD12767.1"/>
    <property type="molecule type" value="Genomic_DNA"/>
</dbReference>
<name>A0A1J9Q9A7_9EURO</name>
<keyword evidence="2" id="KW-1185">Reference proteome</keyword>
<evidence type="ECO:0000313" key="2">
    <source>
        <dbReference type="Proteomes" id="UP000182235"/>
    </source>
</evidence>